<feature type="transmembrane region" description="Helical" evidence="16">
    <location>
        <begin position="1114"/>
        <end position="1132"/>
    </location>
</feature>
<feature type="transmembrane region" description="Helical" evidence="16">
    <location>
        <begin position="1331"/>
        <end position="1349"/>
    </location>
</feature>
<dbReference type="InterPro" id="IPR006029">
    <property type="entry name" value="Neurotrans-gated_channel_TM"/>
</dbReference>
<dbReference type="InterPro" id="IPR036719">
    <property type="entry name" value="Neuro-gated_channel_TM_sf"/>
</dbReference>
<dbReference type="GO" id="GO:0032040">
    <property type="term" value="C:small-subunit processome"/>
    <property type="evidence" value="ECO:0007669"/>
    <property type="project" value="InterPro"/>
</dbReference>
<evidence type="ECO:0000256" key="3">
    <source>
        <dbReference type="ARBA" id="ARBA00004604"/>
    </source>
</evidence>
<evidence type="ECO:0000256" key="6">
    <source>
        <dbReference type="ARBA" id="ARBA00022574"/>
    </source>
</evidence>
<keyword evidence="13" id="KW-0539">Nucleus</keyword>
<dbReference type="CDD" id="cd19049">
    <property type="entry name" value="LGIC_TM_anion"/>
    <property type="match status" value="1"/>
</dbReference>
<evidence type="ECO:0000256" key="13">
    <source>
        <dbReference type="ARBA" id="ARBA00023242"/>
    </source>
</evidence>
<dbReference type="STRING" id="456900.A0A195CY09"/>
<dbReference type="EMBL" id="KQ977185">
    <property type="protein sequence ID" value="KYN05039.1"/>
    <property type="molecule type" value="Genomic_DNA"/>
</dbReference>
<comment type="similarity">
    <text evidence="16">Belongs to the ligand-gated ion channel (TC 1.A.9) family.</text>
</comment>
<evidence type="ECO:0000256" key="12">
    <source>
        <dbReference type="ARBA" id="ARBA00023136"/>
    </source>
</evidence>
<dbReference type="GO" id="GO:0030686">
    <property type="term" value="C:90S preribosome"/>
    <property type="evidence" value="ECO:0007669"/>
    <property type="project" value="TreeGrafter"/>
</dbReference>
<dbReference type="PROSITE" id="PS50294">
    <property type="entry name" value="WD_REPEATS_REGION"/>
    <property type="match status" value="7"/>
</dbReference>
<dbReference type="InterPro" id="IPR036734">
    <property type="entry name" value="Neur_chan_lig-bd_sf"/>
</dbReference>
<dbReference type="SMART" id="SM00320">
    <property type="entry name" value="WD40"/>
    <property type="match status" value="12"/>
</dbReference>
<dbReference type="InterPro" id="IPR006201">
    <property type="entry name" value="Neur_channel"/>
</dbReference>
<dbReference type="GO" id="GO:0099095">
    <property type="term" value="F:ligand-gated monoatomic anion channel activity"/>
    <property type="evidence" value="ECO:0007669"/>
    <property type="project" value="UniProtKB-ARBA"/>
</dbReference>
<keyword evidence="9" id="KW-0677">Repeat</keyword>
<dbReference type="PANTHER" id="PTHR19854">
    <property type="entry name" value="TRANSDUCIN BETA-LIKE 3"/>
    <property type="match status" value="1"/>
</dbReference>
<evidence type="ECO:0000259" key="19">
    <source>
        <dbReference type="Pfam" id="PF08625"/>
    </source>
</evidence>
<dbReference type="InterPro" id="IPR020472">
    <property type="entry name" value="WD40_PAC1"/>
</dbReference>
<evidence type="ECO:0000256" key="9">
    <source>
        <dbReference type="ARBA" id="ARBA00022737"/>
    </source>
</evidence>
<dbReference type="PROSITE" id="PS50082">
    <property type="entry name" value="WD_REPEATS_2"/>
    <property type="match status" value="8"/>
</dbReference>
<dbReference type="InterPro" id="IPR011047">
    <property type="entry name" value="Quinoprotein_ADH-like_sf"/>
</dbReference>
<dbReference type="SUPFAM" id="SSF50998">
    <property type="entry name" value="Quinoprotein alcohol dehydrogenase-like"/>
    <property type="match status" value="1"/>
</dbReference>
<dbReference type="Gene3D" id="1.20.58.390">
    <property type="entry name" value="Neurotransmitter-gated ion-channel transmembrane domain"/>
    <property type="match status" value="1"/>
</dbReference>
<dbReference type="PROSITE" id="PS00678">
    <property type="entry name" value="WD_REPEATS_1"/>
    <property type="match status" value="3"/>
</dbReference>
<name>A0A195CY09_9HYME</name>
<dbReference type="InterPro" id="IPR006202">
    <property type="entry name" value="Neur_chan_lig-bd"/>
</dbReference>
<feature type="domain" description="Neurotransmitter-gated ion-channel ligand-binding" evidence="17">
    <location>
        <begin position="887"/>
        <end position="1107"/>
    </location>
</feature>
<evidence type="ECO:0000256" key="14">
    <source>
        <dbReference type="ARBA" id="ARBA00023303"/>
    </source>
</evidence>
<keyword evidence="21" id="KW-1185">Reference proteome</keyword>
<dbReference type="SUPFAM" id="SSF90112">
    <property type="entry name" value="Neurotransmitter-gated ion-channel transmembrane pore"/>
    <property type="match status" value="1"/>
</dbReference>
<feature type="repeat" description="WD" evidence="15">
    <location>
        <begin position="409"/>
        <end position="451"/>
    </location>
</feature>
<feature type="domain" description="U3 small nucleolar RNA-associated protein 13 C-terminal" evidence="19">
    <location>
        <begin position="640"/>
        <end position="769"/>
    </location>
</feature>
<keyword evidence="12 16" id="KW-0472">Membrane</keyword>
<dbReference type="InterPro" id="IPR015943">
    <property type="entry name" value="WD40/YVTN_repeat-like_dom_sf"/>
</dbReference>
<dbReference type="GO" id="GO:0004888">
    <property type="term" value="F:transmembrane signaling receptor activity"/>
    <property type="evidence" value="ECO:0007669"/>
    <property type="project" value="InterPro"/>
</dbReference>
<dbReference type="GO" id="GO:0000472">
    <property type="term" value="P:endonucleolytic cleavage to generate mature 5'-end of SSU-rRNA from (SSU-rRNA, 5.8S rRNA, LSU-rRNA)"/>
    <property type="evidence" value="ECO:0007669"/>
    <property type="project" value="TreeGrafter"/>
</dbReference>
<feature type="repeat" description="WD" evidence="15">
    <location>
        <begin position="181"/>
        <end position="222"/>
    </location>
</feature>
<dbReference type="GO" id="GO:0005254">
    <property type="term" value="F:chloride channel activity"/>
    <property type="evidence" value="ECO:0007669"/>
    <property type="project" value="UniProtKB-ARBA"/>
</dbReference>
<keyword evidence="5" id="KW-1003">Cell membrane</keyword>
<evidence type="ECO:0000259" key="18">
    <source>
        <dbReference type="Pfam" id="PF02932"/>
    </source>
</evidence>
<protein>
    <submittedName>
        <fullName evidence="20">Transducin beta-like protein 3</fullName>
    </submittedName>
</protein>
<keyword evidence="11 16" id="KW-0406">Ion transport</keyword>
<reference evidence="20 21" key="1">
    <citation type="submission" date="2016-03" db="EMBL/GenBank/DDBJ databases">
        <title>Cyphomyrmex costatus WGS genome.</title>
        <authorList>
            <person name="Nygaard S."/>
            <person name="Hu H."/>
            <person name="Boomsma J."/>
            <person name="Zhang G."/>
        </authorList>
    </citation>
    <scope>NUCLEOTIDE SEQUENCE [LARGE SCALE GENOMIC DNA]</scope>
    <source>
        <strain evidence="20">MS0001</strain>
        <tissue evidence="20">Whole body</tissue>
    </source>
</reference>
<evidence type="ECO:0000256" key="15">
    <source>
        <dbReference type="PROSITE-ProRule" id="PRU00221"/>
    </source>
</evidence>
<evidence type="ECO:0000256" key="2">
    <source>
        <dbReference type="ARBA" id="ARBA00004236"/>
    </source>
</evidence>
<dbReference type="InterPro" id="IPR019775">
    <property type="entry name" value="WD40_repeat_CS"/>
</dbReference>
<keyword evidence="6 15" id="KW-0853">WD repeat</keyword>
<evidence type="ECO:0000259" key="17">
    <source>
        <dbReference type="Pfam" id="PF02931"/>
    </source>
</evidence>
<dbReference type="Pfam" id="PF00400">
    <property type="entry name" value="WD40"/>
    <property type="match status" value="8"/>
</dbReference>
<keyword evidence="8" id="KW-0732">Signal</keyword>
<evidence type="ECO:0000313" key="21">
    <source>
        <dbReference type="Proteomes" id="UP000078542"/>
    </source>
</evidence>
<keyword evidence="4 16" id="KW-0813">Transport</keyword>
<dbReference type="SUPFAM" id="SSF50978">
    <property type="entry name" value="WD40 repeat-like"/>
    <property type="match status" value="1"/>
</dbReference>
<keyword evidence="7 16" id="KW-0812">Transmembrane</keyword>
<evidence type="ECO:0000256" key="10">
    <source>
        <dbReference type="ARBA" id="ARBA00022989"/>
    </source>
</evidence>
<dbReference type="Pfam" id="PF02931">
    <property type="entry name" value="Neur_chan_LBD"/>
    <property type="match status" value="1"/>
</dbReference>
<evidence type="ECO:0000256" key="5">
    <source>
        <dbReference type="ARBA" id="ARBA00022475"/>
    </source>
</evidence>
<evidence type="ECO:0000256" key="8">
    <source>
        <dbReference type="ARBA" id="ARBA00022729"/>
    </source>
</evidence>
<dbReference type="GO" id="GO:0005230">
    <property type="term" value="F:extracellular ligand-gated monoatomic ion channel activity"/>
    <property type="evidence" value="ECO:0007669"/>
    <property type="project" value="InterPro"/>
</dbReference>
<feature type="repeat" description="WD" evidence="15">
    <location>
        <begin position="362"/>
        <end position="404"/>
    </location>
</feature>
<dbReference type="PANTHER" id="PTHR19854:SF15">
    <property type="entry name" value="TRANSDUCIN BETA-LIKE PROTEIN 3"/>
    <property type="match status" value="1"/>
</dbReference>
<proteinExistence type="inferred from homology"/>
<keyword evidence="10 16" id="KW-1133">Transmembrane helix</keyword>
<dbReference type="PROSITE" id="PS00236">
    <property type="entry name" value="NEUROTR_ION_CHANNEL"/>
    <property type="match status" value="1"/>
</dbReference>
<dbReference type="PRINTS" id="PR00252">
    <property type="entry name" value="NRIONCHANNEL"/>
</dbReference>
<feature type="non-terminal residue" evidence="20">
    <location>
        <position position="1"/>
    </location>
</feature>
<evidence type="ECO:0000256" key="7">
    <source>
        <dbReference type="ARBA" id="ARBA00022692"/>
    </source>
</evidence>
<dbReference type="InterPro" id="IPR001680">
    <property type="entry name" value="WD40_rpt"/>
</dbReference>
<comment type="subcellular location">
    <subcellularLocation>
        <location evidence="2">Cell membrane</location>
    </subcellularLocation>
    <subcellularLocation>
        <location evidence="1">Membrane</location>
        <topology evidence="1">Multi-pass membrane protein</topology>
    </subcellularLocation>
    <subcellularLocation>
        <location evidence="3">Nucleus</location>
        <location evidence="3">Nucleolus</location>
    </subcellularLocation>
</comment>
<dbReference type="GO" id="GO:0000480">
    <property type="term" value="P:endonucleolytic cleavage in 5'-ETS of tricistronic rRNA transcript (SSU-rRNA, 5.8S rRNA, LSU-rRNA)"/>
    <property type="evidence" value="ECO:0007669"/>
    <property type="project" value="TreeGrafter"/>
</dbReference>
<keyword evidence="14 16" id="KW-0407">Ion channel</keyword>
<feature type="repeat" description="WD" evidence="15">
    <location>
        <begin position="587"/>
        <end position="619"/>
    </location>
</feature>
<feature type="transmembrane region" description="Helical" evidence="16">
    <location>
        <begin position="1172"/>
        <end position="1195"/>
    </location>
</feature>
<evidence type="ECO:0000256" key="1">
    <source>
        <dbReference type="ARBA" id="ARBA00004141"/>
    </source>
</evidence>
<dbReference type="GO" id="GO:0034511">
    <property type="term" value="F:U3 snoRNA binding"/>
    <property type="evidence" value="ECO:0007669"/>
    <property type="project" value="TreeGrafter"/>
</dbReference>
<dbReference type="CDD" id="cd18987">
    <property type="entry name" value="LGIC_ECD_anion"/>
    <property type="match status" value="1"/>
</dbReference>
<dbReference type="PRINTS" id="PR00320">
    <property type="entry name" value="GPROTEINBRPT"/>
</dbReference>
<dbReference type="InterPro" id="IPR036322">
    <property type="entry name" value="WD40_repeat_dom_sf"/>
</dbReference>
<dbReference type="CDD" id="cd00200">
    <property type="entry name" value="WD40"/>
    <property type="match status" value="1"/>
</dbReference>
<comment type="caution">
    <text evidence="16">Lacks conserved residue(s) required for the propagation of feature annotation.</text>
</comment>
<dbReference type="PRINTS" id="PR00253">
    <property type="entry name" value="GABAARECEPTR"/>
</dbReference>
<dbReference type="Gene3D" id="2.130.10.10">
    <property type="entry name" value="YVTN repeat-like/Quinoprotein amine dehydrogenase"/>
    <property type="match status" value="4"/>
</dbReference>
<evidence type="ECO:0000256" key="11">
    <source>
        <dbReference type="ARBA" id="ARBA00023065"/>
    </source>
</evidence>
<dbReference type="Pfam" id="PF02932">
    <property type="entry name" value="Neur_chan_memb"/>
    <property type="match status" value="1"/>
</dbReference>
<dbReference type="Gene3D" id="2.70.170.10">
    <property type="entry name" value="Neurotransmitter-gated ion-channel ligand-binding domain"/>
    <property type="match status" value="1"/>
</dbReference>
<evidence type="ECO:0000313" key="20">
    <source>
        <dbReference type="EMBL" id="KYN05039.1"/>
    </source>
</evidence>
<dbReference type="InterPro" id="IPR006028">
    <property type="entry name" value="GABAA/Glycine_rcpt"/>
</dbReference>
<dbReference type="GO" id="GO:0005886">
    <property type="term" value="C:plasma membrane"/>
    <property type="evidence" value="ECO:0007669"/>
    <property type="project" value="UniProtKB-SubCell"/>
</dbReference>
<dbReference type="Pfam" id="PF08625">
    <property type="entry name" value="Utp13"/>
    <property type="match status" value="1"/>
</dbReference>
<accession>A0A195CY09</accession>
<feature type="repeat" description="WD" evidence="15">
    <location>
        <begin position="95"/>
        <end position="136"/>
    </location>
</feature>
<dbReference type="Proteomes" id="UP000078542">
    <property type="component" value="Unassembled WGS sequence"/>
</dbReference>
<feature type="repeat" description="WD" evidence="15">
    <location>
        <begin position="461"/>
        <end position="502"/>
    </location>
</feature>
<evidence type="ECO:0000256" key="16">
    <source>
        <dbReference type="RuleBase" id="RU000687"/>
    </source>
</evidence>
<feature type="repeat" description="WD" evidence="15">
    <location>
        <begin position="545"/>
        <end position="586"/>
    </location>
</feature>
<dbReference type="InterPro" id="IPR018000">
    <property type="entry name" value="Neurotransmitter_ion_chnl_CS"/>
</dbReference>
<organism evidence="20 21">
    <name type="scientific">Cyphomyrmex costatus</name>
    <dbReference type="NCBI Taxonomy" id="456900"/>
    <lineage>
        <taxon>Eukaryota</taxon>
        <taxon>Metazoa</taxon>
        <taxon>Ecdysozoa</taxon>
        <taxon>Arthropoda</taxon>
        <taxon>Hexapoda</taxon>
        <taxon>Insecta</taxon>
        <taxon>Pterygota</taxon>
        <taxon>Neoptera</taxon>
        <taxon>Endopterygota</taxon>
        <taxon>Hymenoptera</taxon>
        <taxon>Apocrita</taxon>
        <taxon>Aculeata</taxon>
        <taxon>Formicoidea</taxon>
        <taxon>Formicidae</taxon>
        <taxon>Myrmicinae</taxon>
        <taxon>Cyphomyrmex</taxon>
    </lineage>
</organism>
<feature type="repeat" description="WD" evidence="15">
    <location>
        <begin position="503"/>
        <end position="544"/>
    </location>
</feature>
<sequence length="1350" mass="152988">FEVECRHGAFYTGGNIQWDANAEYLFCQKGGTVSILSMSKGSVISSLCVTDADQIEDTINCFALCNEDTGVITHHKSGLFKLWDWKTNKLTKLWKSIHKGPVMQITLSSNSTLMASGGSDGSVRLWNLQHHACTHNLKGIQGVVSVLKFYSNSEKSLLFGAGDNTKIYGWDITTGQEKVVLSGHFSKITSLSFHENENYLISSGRDRVLILWDISTGTSIRILPVYEGIEGTFMISAKCVVKIWEMKTGKQIYVQDNSLVPSAKEEGDLSITHLLYSNIHKIFAVVSVDHNIIIHSLELFECKKQSEIIYIYTNFKLQKLVGYSDEILDVAYLGDNDTHIALATNSCDIKLYEIASMNCQLLCGHTDSVLALATTLANVNLLASSAKDNSVRIWLLDKDTMRMSCIGHAIRHTASISSIAISQTSSQFFTTVAQDSCLKLWELPSLESHNQALSLNVRHTILAHQKDINCVTISPNDKLIATASQDKTAKLWSAENLQLLGVLHGHRRGVWCVRFSPSDQILLTTSADCTMKIWSVAELNCLKTFEGHESSVLRAEFLSRGKQLITSGGDGLLKLWNISTSECMSTLYQHESHVWTLAVTKDQKHIISGGSDSLLVIWKDVTEEKKAQAASEKAQLVLEEQKLANLLKAEELQAALQLALKLERPLQVLKITEAILKKANNKFTEIIKELKPVQKETLLKCAVTWNMNSRSSHAAQVIINTLITEIGMKELQTSNLSSTLEVMLPYTDRHFKRLTKLLQDLYLLTYTFNPLNCVHIRRLWISARIYIVSLRHIMNVCIDVIGCYTRIYIYIYMCMCVICDVVNSSNIQMLQDKNLIHSRRRGTLLWIFSTNKVCAFNTTKLLSTRYIIATRFISGNCPSFGTSLTQTELLQELANDCRYDKMVRPPGVNNETDPIRIYTRAFIYTIKSNMAKTLQFDVHLMLQFRYLDKRLKFTDIAPYLTQIYGGQNTHKLIWTPTVYVANERTSAVMGNGVKDLLISISSYGMVILNTRLVVTLNCGLRLEKFPFDVQECPLVFESWTHNVNEMVLDWEENPIVIADDLYLTEYKLMDTWVNRSGISYTSSQYHYGHFAGNFSSINITFKLAREMGFFMMDYYVPSILIVVISWVSFWLHQDASAPRIVLGTNTILAFMTLASKVENSLPKVSYIKASEIWFLGCTIFLFAAMVEFAFVNTIYRRKKNVPLKKVNSKYILKSTLTPRLARKQFQKNTTGLERSRSWSSLDNANTNNEQDFSSQNYLTVHFQSFPSTLNIPSVRIEEDKDADYSVGSITTIDSTPPAKSFTRRPTLAKLHNFTTMTPQEIAQWIDKRSRIVFPVSFIIFNILYWSFIWI</sequence>
<feature type="domain" description="Neurotransmitter-gated ion-channel transmembrane" evidence="18">
    <location>
        <begin position="1115"/>
        <end position="1345"/>
    </location>
</feature>
<gene>
    <name evidence="20" type="ORF">ALC62_04027</name>
</gene>
<evidence type="ECO:0000256" key="4">
    <source>
        <dbReference type="ARBA" id="ARBA00022448"/>
    </source>
</evidence>
<dbReference type="SUPFAM" id="SSF63712">
    <property type="entry name" value="Nicotinic receptor ligand binding domain-like"/>
    <property type="match status" value="1"/>
</dbReference>
<dbReference type="InterPro" id="IPR038050">
    <property type="entry name" value="Neuro_actylchol_rec"/>
</dbReference>
<dbReference type="InterPro" id="IPR013934">
    <property type="entry name" value="Utp13_C"/>
</dbReference>